<evidence type="ECO:0000313" key="2">
    <source>
        <dbReference type="Proteomes" id="UP000729402"/>
    </source>
</evidence>
<name>A0A8J5T8W9_ZIZPA</name>
<proteinExistence type="predicted"/>
<comment type="caution">
    <text evidence="1">The sequence shown here is derived from an EMBL/GenBank/DDBJ whole genome shotgun (WGS) entry which is preliminary data.</text>
</comment>
<organism evidence="1 2">
    <name type="scientific">Zizania palustris</name>
    <name type="common">Northern wild rice</name>
    <dbReference type="NCBI Taxonomy" id="103762"/>
    <lineage>
        <taxon>Eukaryota</taxon>
        <taxon>Viridiplantae</taxon>
        <taxon>Streptophyta</taxon>
        <taxon>Embryophyta</taxon>
        <taxon>Tracheophyta</taxon>
        <taxon>Spermatophyta</taxon>
        <taxon>Magnoliopsida</taxon>
        <taxon>Liliopsida</taxon>
        <taxon>Poales</taxon>
        <taxon>Poaceae</taxon>
        <taxon>BOP clade</taxon>
        <taxon>Oryzoideae</taxon>
        <taxon>Oryzeae</taxon>
        <taxon>Zizaniinae</taxon>
        <taxon>Zizania</taxon>
    </lineage>
</organism>
<protein>
    <submittedName>
        <fullName evidence="1">Uncharacterized protein</fullName>
    </submittedName>
</protein>
<gene>
    <name evidence="1" type="ORF">GUJ93_ZPchr0015g6960</name>
</gene>
<dbReference type="Proteomes" id="UP000729402">
    <property type="component" value="Unassembled WGS sequence"/>
</dbReference>
<evidence type="ECO:0000313" key="1">
    <source>
        <dbReference type="EMBL" id="KAG8083232.1"/>
    </source>
</evidence>
<dbReference type="AlphaFoldDB" id="A0A8J5T8W9"/>
<reference evidence="1" key="2">
    <citation type="submission" date="2021-02" db="EMBL/GenBank/DDBJ databases">
        <authorList>
            <person name="Kimball J.A."/>
            <person name="Haas M.W."/>
            <person name="Macchietto M."/>
            <person name="Kono T."/>
            <person name="Duquette J."/>
            <person name="Shao M."/>
        </authorList>
    </citation>
    <scope>NUCLEOTIDE SEQUENCE</scope>
    <source>
        <tissue evidence="1">Fresh leaf tissue</tissue>
    </source>
</reference>
<keyword evidence="2" id="KW-1185">Reference proteome</keyword>
<reference evidence="1" key="1">
    <citation type="journal article" date="2021" name="bioRxiv">
        <title>Whole Genome Assembly and Annotation of Northern Wild Rice, Zizania palustris L., Supports a Whole Genome Duplication in the Zizania Genus.</title>
        <authorList>
            <person name="Haas M."/>
            <person name="Kono T."/>
            <person name="Macchietto M."/>
            <person name="Millas R."/>
            <person name="McGilp L."/>
            <person name="Shao M."/>
            <person name="Duquette J."/>
            <person name="Hirsch C.N."/>
            <person name="Kimball J."/>
        </authorList>
    </citation>
    <scope>NUCLEOTIDE SEQUENCE</scope>
    <source>
        <tissue evidence="1">Fresh leaf tissue</tissue>
    </source>
</reference>
<dbReference type="EMBL" id="JAAALK010000085">
    <property type="protein sequence ID" value="KAG8083232.1"/>
    <property type="molecule type" value="Genomic_DNA"/>
</dbReference>
<accession>A0A8J5T8W9</accession>
<sequence>MTSFWDVCTQNLACVSFLDIKVLEATKGLHHQWAIFEALKLDTRPRFSIPRDSLEKILPEIASEVLTFVKEKEKRVGVSSSSLEYVDWFGGDEGSTEVLSLPSEFVDWSNAEQEPIVAESSRQRLHTWAELQEEQRPRGLRRRGSGPRLRLRRRFMLLRSHAE</sequence>